<reference evidence="5 6" key="1">
    <citation type="submission" date="2021-06" db="EMBL/GenBank/DDBJ databases">
        <authorList>
            <person name="Lu T."/>
            <person name="Wang Q."/>
            <person name="Han X."/>
        </authorList>
    </citation>
    <scope>NUCLEOTIDE SEQUENCE [LARGE SCALE GENOMIC DNA]</scope>
    <source>
        <strain evidence="5 6">LAM0050</strain>
    </source>
</reference>
<dbReference type="EMBL" id="JAHSPR010000008">
    <property type="protein sequence ID" value="MBV4397731.1"/>
    <property type="molecule type" value="Genomic_DNA"/>
</dbReference>
<dbReference type="NCBIfam" id="NF006002">
    <property type="entry name" value="PRK08132.1"/>
    <property type="match status" value="1"/>
</dbReference>
<accession>A0ABS6NQ32</accession>
<keyword evidence="5" id="KW-0560">Oxidoreductase</keyword>
<dbReference type="InterPro" id="IPR050641">
    <property type="entry name" value="RIFMO-like"/>
</dbReference>
<evidence type="ECO:0000313" key="6">
    <source>
        <dbReference type="Proteomes" id="UP000722165"/>
    </source>
</evidence>
<proteinExistence type="predicted"/>
<keyword evidence="3" id="KW-0274">FAD</keyword>
<name>A0ABS6NQ32_9BURK</name>
<dbReference type="Proteomes" id="UP000722165">
    <property type="component" value="Unassembled WGS sequence"/>
</dbReference>
<dbReference type="PANTHER" id="PTHR43004:SF19">
    <property type="entry name" value="BINDING MONOOXYGENASE, PUTATIVE (JCVI)-RELATED"/>
    <property type="match status" value="1"/>
</dbReference>
<gene>
    <name evidence="5" type="ORF">KU392_10785</name>
</gene>
<dbReference type="GO" id="GO:0004497">
    <property type="term" value="F:monooxygenase activity"/>
    <property type="evidence" value="ECO:0007669"/>
    <property type="project" value="UniProtKB-KW"/>
</dbReference>
<sequence>MIEENVSGYKLPRFEYRKPADFDKTVQRYPVVIVGGGLAGLTLAADLSTRGIAFVLLDEDDTVGVKGASSRGIVYAQKSLEIFDRLGIYEKIAQKGVAWSVGKSLVGQNDIIYEFDAAKSSQSLQPPFLNIQQFYIEWFLVERINELKTGEIRWKSRVIDVEAAQTHSRIKVETPDGTYWLEAEWLVDCCGLASGVREKLGLETFPEKGTERWCISDIRFKKELPLERWTWVESPVNDGRAVWQHPMADGVWRIDFQMKIDSDVEYISRPDVCEERVRKLLGHNEPFELVWVGPWASRTHLLDNFKYRRVLFAGDSAHVFPPLGARGGNSGIQDADNLGWKLALVLKGQAQETLLNTYSQERRPAAIHNMDLATRSVRFLSPQGEGQRILRNAVIALAKKCDFAQAMVNTGRLSTAFSYQDSDLSIGAGESIPNLALELKNGQKRKLVDYATDSQIMLISRSREVLQPLQNKAIFKILIIGQQEPDDILDVDEKIADALGIRDGSIVILRPDLHVLARFKEFGHAQINELMHRINYVEREE</sequence>
<feature type="domain" description="FAD-binding" evidence="4">
    <location>
        <begin position="29"/>
        <end position="371"/>
    </location>
</feature>
<dbReference type="PANTHER" id="PTHR43004">
    <property type="entry name" value="TRK SYSTEM POTASSIUM UPTAKE PROTEIN"/>
    <property type="match status" value="1"/>
</dbReference>
<evidence type="ECO:0000256" key="1">
    <source>
        <dbReference type="ARBA" id="ARBA00001974"/>
    </source>
</evidence>
<dbReference type="InterPro" id="IPR002938">
    <property type="entry name" value="FAD-bd"/>
</dbReference>
<evidence type="ECO:0000256" key="3">
    <source>
        <dbReference type="ARBA" id="ARBA00022827"/>
    </source>
</evidence>
<organism evidence="5 6">
    <name type="scientific">Advenella alkanexedens</name>
    <dbReference type="NCBI Taxonomy" id="1481665"/>
    <lineage>
        <taxon>Bacteria</taxon>
        <taxon>Pseudomonadati</taxon>
        <taxon>Pseudomonadota</taxon>
        <taxon>Betaproteobacteria</taxon>
        <taxon>Burkholderiales</taxon>
        <taxon>Alcaligenaceae</taxon>
    </lineage>
</organism>
<evidence type="ECO:0000256" key="2">
    <source>
        <dbReference type="ARBA" id="ARBA00022630"/>
    </source>
</evidence>
<evidence type="ECO:0000259" key="4">
    <source>
        <dbReference type="Pfam" id="PF01494"/>
    </source>
</evidence>
<protein>
    <submittedName>
        <fullName evidence="5">FAD-dependent monooxygenase</fullName>
    </submittedName>
</protein>
<evidence type="ECO:0000313" key="5">
    <source>
        <dbReference type="EMBL" id="MBV4397731.1"/>
    </source>
</evidence>
<keyword evidence="6" id="KW-1185">Reference proteome</keyword>
<keyword evidence="5" id="KW-0503">Monooxygenase</keyword>
<dbReference type="Pfam" id="PF01494">
    <property type="entry name" value="FAD_binding_3"/>
    <property type="match status" value="1"/>
</dbReference>
<comment type="cofactor">
    <cofactor evidence="1">
        <name>FAD</name>
        <dbReference type="ChEBI" id="CHEBI:57692"/>
    </cofactor>
</comment>
<comment type="caution">
    <text evidence="5">The sequence shown here is derived from an EMBL/GenBank/DDBJ whole genome shotgun (WGS) entry which is preliminary data.</text>
</comment>
<dbReference type="RefSeq" id="WP_217735295.1">
    <property type="nucleotide sequence ID" value="NZ_JAHSPR010000008.1"/>
</dbReference>
<keyword evidence="2" id="KW-0285">Flavoprotein</keyword>